<dbReference type="AlphaFoldDB" id="A0A2U2H2X0"/>
<evidence type="ECO:0000313" key="5">
    <source>
        <dbReference type="Proteomes" id="UP000002490"/>
    </source>
</evidence>
<accession>A0A2U2H2X0</accession>
<evidence type="ECO:0000313" key="3">
    <source>
        <dbReference type="EMBL" id="AAS62408.1"/>
    </source>
</evidence>
<reference evidence="3" key="2">
    <citation type="submission" date="2003-04" db="EMBL/GenBank/DDBJ databases">
        <authorList>
            <person name="Song Y."/>
            <person name="Tong Z."/>
            <person name="Wang L."/>
            <person name="Han Y."/>
            <person name="Zhang J."/>
            <person name="Pei D."/>
            <person name="Wang J."/>
            <person name="Zhou D."/>
            <person name="Han Y."/>
            <person name="Pang X."/>
            <person name="Zhai J."/>
            <person name="Chen F."/>
            <person name="Qin H."/>
            <person name="Wang J."/>
            <person name="Li S."/>
            <person name="Guo Z."/>
            <person name="Ye C."/>
            <person name="Du Z."/>
            <person name="Lin W."/>
            <person name="Wang J."/>
            <person name="Yu J."/>
            <person name="Yang H."/>
            <person name="Wang J."/>
            <person name="Huang P."/>
            <person name="Yang R."/>
        </authorList>
    </citation>
    <scope>NUCLEOTIDE SEQUENCE</scope>
    <source>
        <strain evidence="3">91001</strain>
    </source>
</reference>
<dbReference type="KEGG" id="ypk:y1924"/>
<reference evidence="4" key="3">
    <citation type="journal article" date="2004" name="DNA Res.">
        <title>Complete genome sequence of Yersinia pestis strain 91001, an isolate avirulent to humans.</title>
        <authorList>
            <person name="Song Y."/>
            <person name="Tong Z."/>
            <person name="Wang J."/>
            <person name="Wang L."/>
            <person name="Guo Z."/>
            <person name="Han Y."/>
            <person name="Zhang J."/>
            <person name="Pei D."/>
            <person name="Zhou D."/>
            <person name="Qin H."/>
            <person name="Pang X."/>
            <person name="Han Y."/>
            <person name="Zhai J."/>
            <person name="Li M."/>
            <person name="Cui B."/>
            <person name="Qi Z."/>
            <person name="Jin L."/>
            <person name="Dai R."/>
            <person name="Chen F."/>
            <person name="Li S."/>
            <person name="Ye C."/>
            <person name="Du Z."/>
            <person name="Lin W."/>
            <person name="Wang J."/>
            <person name="Yu J."/>
            <person name="Yang H."/>
            <person name="Wang J."/>
            <person name="Huang P."/>
            <person name="Yang R."/>
        </authorList>
    </citation>
    <scope>NUCLEOTIDE SEQUENCE [LARGE SCALE GENOMIC DNA]</scope>
    <source>
        <strain evidence="4">91001 / Biovar Mediaevalis</strain>
    </source>
</reference>
<protein>
    <submittedName>
        <fullName evidence="2">Uncharacterized protein</fullName>
    </submittedName>
</protein>
<dbReference type="Proteomes" id="UP000001019">
    <property type="component" value="Chromosome"/>
</dbReference>
<proteinExistence type="predicted"/>
<feature type="compositionally biased region" description="Basic and acidic residues" evidence="1">
    <location>
        <begin position="1"/>
        <end position="14"/>
    </location>
</feature>
<name>A0A2U2H2X0_YERPE</name>
<feature type="region of interest" description="Disordered" evidence="1">
    <location>
        <begin position="1"/>
        <end position="22"/>
    </location>
</feature>
<evidence type="ECO:0000256" key="1">
    <source>
        <dbReference type="SAM" id="MobiDB-lite"/>
    </source>
</evidence>
<reference evidence="3" key="4">
    <citation type="submission" date="2016-05" db="EMBL/GenBank/DDBJ databases">
        <title>Reannotation of Yersinia pestis strain 91001 based on omics data.</title>
        <authorList>
            <person name="Yiqing M."/>
        </authorList>
    </citation>
    <scope>NUCLEOTIDE SEQUENCE</scope>
    <source>
        <strain evidence="3">91001</strain>
    </source>
</reference>
<organism evidence="2 5">
    <name type="scientific">Yersinia pestis</name>
    <dbReference type="NCBI Taxonomy" id="632"/>
    <lineage>
        <taxon>Bacteria</taxon>
        <taxon>Pseudomonadati</taxon>
        <taxon>Pseudomonadota</taxon>
        <taxon>Gammaproteobacteria</taxon>
        <taxon>Enterobacterales</taxon>
        <taxon>Yersiniaceae</taxon>
        <taxon>Yersinia</taxon>
    </lineage>
</organism>
<dbReference type="RefSeq" id="WP_002211818.1">
    <property type="nucleotide sequence ID" value="NZ_CABMLZ010000003.1"/>
</dbReference>
<dbReference type="GeneID" id="57977719"/>
<dbReference type="EMBL" id="AE009952">
    <property type="protein sequence ID" value="AAM85491.1"/>
    <property type="molecule type" value="Genomic_DNA"/>
</dbReference>
<dbReference type="KEGG" id="ypm:YP_2202"/>
<gene>
    <name evidence="2" type="ordered locus">y1924</name>
    <name evidence="3" type="ordered locus">YP_2202</name>
</gene>
<reference evidence="2 5" key="1">
    <citation type="journal article" date="2002" name="J. Bacteriol.">
        <title>Genome sequence of Yersinia pestis KIM.</title>
        <authorList>
            <person name="Deng W."/>
            <person name="Burland V."/>
            <person name="Plunkett G.III."/>
            <person name="Boutin A."/>
            <person name="Mayhew G.F."/>
            <person name="Liss P."/>
            <person name="Perna N.T."/>
            <person name="Rose D.J."/>
            <person name="Mau B."/>
            <person name="Zhou S."/>
            <person name="Schwartz D.C."/>
            <person name="Fetherston J.D."/>
            <person name="Lindler L.E."/>
            <person name="Brubaker R.R."/>
            <person name="Plana G.V."/>
            <person name="Straley S.C."/>
            <person name="McDonough K.A."/>
            <person name="Nilles M.L."/>
            <person name="Matson J.S."/>
            <person name="Blattner F.R."/>
            <person name="Perry R.D."/>
        </authorList>
    </citation>
    <scope>NUCLEOTIDE SEQUENCE [LARGE SCALE GENOMIC DNA]</scope>
    <source>
        <strain evidence="2">KIM</strain>
        <strain evidence="5">KIM10+ / Biovar Mediaevalis</strain>
    </source>
</reference>
<sequence length="60" mass="7010">MAATTSKDHTDQKNPKARPHRYFTRDKAQLIRQKVSYSSLTSDLKLQPYSQRLLTRITAF</sequence>
<dbReference type="Proteomes" id="UP000002490">
    <property type="component" value="Chromosome"/>
</dbReference>
<dbReference type="EMBL" id="AE017042">
    <property type="protein sequence ID" value="AAS62408.1"/>
    <property type="molecule type" value="Genomic_DNA"/>
</dbReference>
<evidence type="ECO:0000313" key="2">
    <source>
        <dbReference type="EMBL" id="AAM85491.1"/>
    </source>
</evidence>
<evidence type="ECO:0000313" key="4">
    <source>
        <dbReference type="Proteomes" id="UP000001019"/>
    </source>
</evidence>